<gene>
    <name evidence="1" type="ORF">IF1G_04310</name>
</gene>
<sequence length="120" mass="13360">MDRLPEESTRPSELLWFGSFATMRIPEFFSFCSHAAQYINAGHVAPFLLSGKLSQISPYGPVIPSQRPQGEGSFCFALHSRTNRAIGVMESFSWVLHSTVTIRISFGGDFFNPFAGKTPR</sequence>
<reference evidence="1 2" key="1">
    <citation type="journal article" date="2019" name="Appl. Microbiol. Biotechnol.">
        <title>Genome sequence of Isaria javanica and comparative genome analysis insights into family S53 peptidase evolution in fungal entomopathogens.</title>
        <authorList>
            <person name="Lin R."/>
            <person name="Zhang X."/>
            <person name="Xin B."/>
            <person name="Zou M."/>
            <person name="Gao Y."/>
            <person name="Qin F."/>
            <person name="Hu Q."/>
            <person name="Xie B."/>
            <person name="Cheng X."/>
        </authorList>
    </citation>
    <scope>NUCLEOTIDE SEQUENCE [LARGE SCALE GENOMIC DNA]</scope>
    <source>
        <strain evidence="1 2">IJ1G</strain>
    </source>
</reference>
<evidence type="ECO:0000313" key="1">
    <source>
        <dbReference type="EMBL" id="TQV97070.1"/>
    </source>
</evidence>
<accession>A0A545V5S8</accession>
<proteinExistence type="predicted"/>
<dbReference type="EMBL" id="SPUK01000005">
    <property type="protein sequence ID" value="TQV97070.1"/>
    <property type="molecule type" value="Genomic_DNA"/>
</dbReference>
<dbReference type="AlphaFoldDB" id="A0A545V5S8"/>
<comment type="caution">
    <text evidence="1">The sequence shown here is derived from an EMBL/GenBank/DDBJ whole genome shotgun (WGS) entry which is preliminary data.</text>
</comment>
<keyword evidence="2" id="KW-1185">Reference proteome</keyword>
<name>A0A545V5S8_9HYPO</name>
<organism evidence="1 2">
    <name type="scientific">Cordyceps javanica</name>
    <dbReference type="NCBI Taxonomy" id="43265"/>
    <lineage>
        <taxon>Eukaryota</taxon>
        <taxon>Fungi</taxon>
        <taxon>Dikarya</taxon>
        <taxon>Ascomycota</taxon>
        <taxon>Pezizomycotina</taxon>
        <taxon>Sordariomycetes</taxon>
        <taxon>Hypocreomycetidae</taxon>
        <taxon>Hypocreales</taxon>
        <taxon>Cordycipitaceae</taxon>
        <taxon>Cordyceps</taxon>
    </lineage>
</organism>
<protein>
    <submittedName>
        <fullName evidence="1">Uncharacterized protein</fullName>
    </submittedName>
</protein>
<evidence type="ECO:0000313" key="2">
    <source>
        <dbReference type="Proteomes" id="UP000315783"/>
    </source>
</evidence>
<dbReference type="Proteomes" id="UP000315783">
    <property type="component" value="Unassembled WGS sequence"/>
</dbReference>